<evidence type="ECO:0000256" key="6">
    <source>
        <dbReference type="ARBA" id="ARBA00023235"/>
    </source>
</evidence>
<evidence type="ECO:0000259" key="7">
    <source>
        <dbReference type="Pfam" id="PF13145"/>
    </source>
</evidence>
<dbReference type="Gene3D" id="1.10.8.1040">
    <property type="match status" value="1"/>
</dbReference>
<keyword evidence="6 8" id="KW-0413">Isomerase</keyword>
<evidence type="ECO:0000256" key="1">
    <source>
        <dbReference type="ARBA" id="ARBA00000971"/>
    </source>
</evidence>
<evidence type="ECO:0000313" key="8">
    <source>
        <dbReference type="EMBL" id="MBB5204362.1"/>
    </source>
</evidence>
<evidence type="ECO:0000256" key="2">
    <source>
        <dbReference type="ARBA" id="ARBA00007656"/>
    </source>
</evidence>
<comment type="caution">
    <text evidence="8">The sequence shown here is derived from an EMBL/GenBank/DDBJ whole genome shotgun (WGS) entry which is preliminary data.</text>
</comment>
<dbReference type="EC" id="5.2.1.8" evidence="3"/>
<comment type="similarity">
    <text evidence="2">Belongs to the PpiC/parvulin rotamase family.</text>
</comment>
<evidence type="ECO:0000313" key="9">
    <source>
        <dbReference type="Proteomes" id="UP000554837"/>
    </source>
</evidence>
<dbReference type="InterPro" id="IPR027304">
    <property type="entry name" value="Trigger_fact/SurA_dom_sf"/>
</dbReference>
<dbReference type="InterPro" id="IPR000297">
    <property type="entry name" value="PPIase_PpiC"/>
</dbReference>
<dbReference type="AlphaFoldDB" id="A0A840S479"/>
<dbReference type="Gene3D" id="1.10.4030.10">
    <property type="entry name" value="Porin chaperone SurA, peptide-binding domain"/>
    <property type="match status" value="1"/>
</dbReference>
<dbReference type="NCBIfam" id="TIGR02925">
    <property type="entry name" value="cis_trans_EpsD"/>
    <property type="match status" value="1"/>
</dbReference>
<dbReference type="RefSeq" id="WP_246071527.1">
    <property type="nucleotide sequence ID" value="NZ_CP040709.1"/>
</dbReference>
<dbReference type="Gene3D" id="3.10.50.40">
    <property type="match status" value="1"/>
</dbReference>
<dbReference type="GO" id="GO:0003755">
    <property type="term" value="F:peptidyl-prolyl cis-trans isomerase activity"/>
    <property type="evidence" value="ECO:0007669"/>
    <property type="project" value="UniProtKB-KW"/>
</dbReference>
<proteinExistence type="inferred from homology"/>
<evidence type="ECO:0000256" key="5">
    <source>
        <dbReference type="ARBA" id="ARBA00023110"/>
    </source>
</evidence>
<dbReference type="Proteomes" id="UP000554837">
    <property type="component" value="Unassembled WGS sequence"/>
</dbReference>
<keyword evidence="5" id="KW-0697">Rotamase</keyword>
<evidence type="ECO:0000256" key="4">
    <source>
        <dbReference type="ARBA" id="ARBA00022729"/>
    </source>
</evidence>
<dbReference type="InterPro" id="IPR014274">
    <property type="entry name" value="PPIase_EpsD"/>
</dbReference>
<evidence type="ECO:0000256" key="3">
    <source>
        <dbReference type="ARBA" id="ARBA00013194"/>
    </source>
</evidence>
<dbReference type="Pfam" id="PF13145">
    <property type="entry name" value="Rotamase_2"/>
    <property type="match status" value="1"/>
</dbReference>
<name>A0A840S479_9BURK</name>
<dbReference type="InterPro" id="IPR046357">
    <property type="entry name" value="PPIase_dom_sf"/>
</dbReference>
<feature type="domain" description="PpiC" evidence="7">
    <location>
        <begin position="124"/>
        <end position="244"/>
    </location>
</feature>
<dbReference type="PANTHER" id="PTHR47245">
    <property type="entry name" value="PEPTIDYLPROLYL ISOMERASE"/>
    <property type="match status" value="1"/>
</dbReference>
<keyword evidence="4" id="KW-0732">Signal</keyword>
<gene>
    <name evidence="8" type="ORF">HNQ51_001676</name>
</gene>
<accession>A0A840S479</accession>
<dbReference type="InterPro" id="IPR050245">
    <property type="entry name" value="PrsA_foldase"/>
</dbReference>
<dbReference type="Pfam" id="PF13624">
    <property type="entry name" value="SurA_N_3"/>
    <property type="match status" value="1"/>
</dbReference>
<dbReference type="SUPFAM" id="SSF109998">
    <property type="entry name" value="Triger factor/SurA peptide-binding domain-like"/>
    <property type="match status" value="1"/>
</dbReference>
<protein>
    <recommendedName>
        <fullName evidence="3">peptidylprolyl isomerase</fullName>
        <ecNumber evidence="3">5.2.1.8</ecNumber>
    </recommendedName>
</protein>
<dbReference type="EMBL" id="JACHHO010000002">
    <property type="protein sequence ID" value="MBB5204362.1"/>
    <property type="molecule type" value="Genomic_DNA"/>
</dbReference>
<comment type="catalytic activity">
    <reaction evidence="1">
        <text>[protein]-peptidylproline (omega=180) = [protein]-peptidylproline (omega=0)</text>
        <dbReference type="Rhea" id="RHEA:16237"/>
        <dbReference type="Rhea" id="RHEA-COMP:10747"/>
        <dbReference type="Rhea" id="RHEA-COMP:10748"/>
        <dbReference type="ChEBI" id="CHEBI:83833"/>
        <dbReference type="ChEBI" id="CHEBI:83834"/>
        <dbReference type="EC" id="5.2.1.8"/>
    </reaction>
</comment>
<reference evidence="8 9" key="1">
    <citation type="submission" date="2020-08" db="EMBL/GenBank/DDBJ databases">
        <title>Genomic Encyclopedia of Type Strains, Phase IV (KMG-IV): sequencing the most valuable type-strain genomes for metagenomic binning, comparative biology and taxonomic classification.</title>
        <authorList>
            <person name="Goeker M."/>
        </authorList>
    </citation>
    <scope>NUCLEOTIDE SEQUENCE [LARGE SCALE GENOMIC DNA]</scope>
    <source>
        <strain evidence="8 9">DSM 23958</strain>
    </source>
</reference>
<keyword evidence="9" id="KW-1185">Reference proteome</keyword>
<dbReference type="PANTHER" id="PTHR47245:SF1">
    <property type="entry name" value="FOLDASE PROTEIN PRSA"/>
    <property type="match status" value="1"/>
</dbReference>
<organism evidence="8 9">
    <name type="scientific">Inhella inkyongensis</name>
    <dbReference type="NCBI Taxonomy" id="392593"/>
    <lineage>
        <taxon>Bacteria</taxon>
        <taxon>Pseudomonadati</taxon>
        <taxon>Pseudomonadota</taxon>
        <taxon>Betaproteobacteria</taxon>
        <taxon>Burkholderiales</taxon>
        <taxon>Sphaerotilaceae</taxon>
        <taxon>Inhella</taxon>
    </lineage>
</organism>
<sequence length="310" mass="33234">MNLPTASSLVPSRVAVLLLVAGLTGCGGGADKPTQTAARVNKEDITVHQINQVLARQPGLKPEQAQAAAAQVLEQLIDQELAVQKAQDFKLDRNPQVQMQIEAAKREILARAYAEKVGESVAKPSADEVRKYFDANPALFSERRIYNLQELAIEAKPEQFEGLKEKLAAAKTLTDFVEYLKGAGIAFTGNQAVRAAEQLPLDRLDGLAKLKDGQTVLTQTPQGLQVLMLAGSRSQPVDLDRARPAIEAFLSNQRKTELLKQDMKALRAASKIEYKGKFSAPTAAAISASAPASAASGLDDAAIRKGLGIK</sequence>